<dbReference type="CDD" id="cd00201">
    <property type="entry name" value="WW"/>
    <property type="match status" value="1"/>
</dbReference>
<comment type="caution">
    <text evidence="3">The sequence shown here is derived from an EMBL/GenBank/DDBJ whole genome shotgun (WGS) entry which is preliminary data.</text>
</comment>
<feature type="compositionally biased region" description="Pro residues" evidence="1">
    <location>
        <begin position="8"/>
        <end position="19"/>
    </location>
</feature>
<dbReference type="Proteomes" id="UP001189429">
    <property type="component" value="Unassembled WGS sequence"/>
</dbReference>
<feature type="region of interest" description="Disordered" evidence="1">
    <location>
        <begin position="445"/>
        <end position="473"/>
    </location>
</feature>
<dbReference type="PROSITE" id="PS01159">
    <property type="entry name" value="WW_DOMAIN_1"/>
    <property type="match status" value="1"/>
</dbReference>
<feature type="region of interest" description="Disordered" evidence="1">
    <location>
        <begin position="299"/>
        <end position="330"/>
    </location>
</feature>
<feature type="compositionally biased region" description="Low complexity" evidence="1">
    <location>
        <begin position="94"/>
        <end position="151"/>
    </location>
</feature>
<dbReference type="Gene3D" id="2.20.70.10">
    <property type="match status" value="1"/>
</dbReference>
<feature type="domain" description="WW" evidence="2">
    <location>
        <begin position="166"/>
        <end position="200"/>
    </location>
</feature>
<dbReference type="Pfam" id="PF00397">
    <property type="entry name" value="WW"/>
    <property type="match status" value="1"/>
</dbReference>
<dbReference type="InterPro" id="IPR036020">
    <property type="entry name" value="WW_dom_sf"/>
</dbReference>
<feature type="region of interest" description="Disordered" evidence="1">
    <location>
        <begin position="1"/>
        <end position="151"/>
    </location>
</feature>
<keyword evidence="4" id="KW-1185">Reference proteome</keyword>
<evidence type="ECO:0000256" key="1">
    <source>
        <dbReference type="SAM" id="MobiDB-lite"/>
    </source>
</evidence>
<feature type="region of interest" description="Disordered" evidence="1">
    <location>
        <begin position="365"/>
        <end position="418"/>
    </location>
</feature>
<feature type="compositionally biased region" description="Low complexity" evidence="1">
    <location>
        <begin position="399"/>
        <end position="409"/>
    </location>
</feature>
<feature type="non-terminal residue" evidence="3">
    <location>
        <position position="1"/>
    </location>
</feature>
<evidence type="ECO:0000313" key="4">
    <source>
        <dbReference type="Proteomes" id="UP001189429"/>
    </source>
</evidence>
<dbReference type="EMBL" id="CAUYUJ010019948">
    <property type="protein sequence ID" value="CAK0894781.1"/>
    <property type="molecule type" value="Genomic_DNA"/>
</dbReference>
<feature type="compositionally biased region" description="Low complexity" evidence="1">
    <location>
        <begin position="445"/>
        <end position="461"/>
    </location>
</feature>
<reference evidence="3" key="1">
    <citation type="submission" date="2023-10" db="EMBL/GenBank/DDBJ databases">
        <authorList>
            <person name="Chen Y."/>
            <person name="Shah S."/>
            <person name="Dougan E. K."/>
            <person name="Thang M."/>
            <person name="Chan C."/>
        </authorList>
    </citation>
    <scope>NUCLEOTIDE SEQUENCE [LARGE SCALE GENOMIC DNA]</scope>
</reference>
<protein>
    <recommendedName>
        <fullName evidence="2">WW domain-containing protein</fullName>
    </recommendedName>
</protein>
<dbReference type="InterPro" id="IPR001202">
    <property type="entry name" value="WW_dom"/>
</dbReference>
<feature type="non-terminal residue" evidence="3">
    <location>
        <position position="473"/>
    </location>
</feature>
<dbReference type="PROSITE" id="PS50020">
    <property type="entry name" value="WW_DOMAIN_2"/>
    <property type="match status" value="1"/>
</dbReference>
<proteinExistence type="predicted"/>
<organism evidence="3 4">
    <name type="scientific">Prorocentrum cordatum</name>
    <dbReference type="NCBI Taxonomy" id="2364126"/>
    <lineage>
        <taxon>Eukaryota</taxon>
        <taxon>Sar</taxon>
        <taxon>Alveolata</taxon>
        <taxon>Dinophyceae</taxon>
        <taxon>Prorocentrales</taxon>
        <taxon>Prorocentraceae</taxon>
        <taxon>Prorocentrum</taxon>
    </lineage>
</organism>
<evidence type="ECO:0000259" key="2">
    <source>
        <dbReference type="PROSITE" id="PS50020"/>
    </source>
</evidence>
<name>A0ABN9X663_9DINO</name>
<feature type="compositionally biased region" description="Basic residues" evidence="1">
    <location>
        <begin position="75"/>
        <end position="93"/>
    </location>
</feature>
<feature type="compositionally biased region" description="Low complexity" evidence="1">
    <location>
        <begin position="379"/>
        <end position="392"/>
    </location>
</feature>
<feature type="compositionally biased region" description="Pro residues" evidence="1">
    <location>
        <begin position="462"/>
        <end position="473"/>
    </location>
</feature>
<sequence length="473" mass="50400">PLSCSWLPPCPSAVPPSPPYRRMRPRGAWPTPAMATRRSTRRPRRPPSAPRASRNTRRPLRPASGPRAAGGSPRSARRARGLRRLRCSSRWRRSSSSIRRPGMGPAPPAAGLGRGPRAAAAGRGPRAAAAGGRRTSAGAAAGPRRPARGGPEASFRWLAEYALSDGALPPPWEAHTDPASGRVFYVEPGGEESSWEHPLAPQLRRIVEIGREILENPREGLLEEAKAALWHEQKDRELNCWHGPYQRNSGDGQYFVNSTTGASSPFDPRERAQFAYESQTNLLDHMQKVLTEQDVHAASPRFGSPRFGQPRAPAASGSTRPGSSGGRPTSACSFAVSFASPRGSTAASRASGLHAASFDGTPALPVFGSPATPELQPPATSSTSCSATGSSASKRRAAANRAARAATQAPQGERTDALSSMRAKAVHLFTVCLEEEDPRVQRLQLARKQAARQARLAQRPAPLRPAAPQPAAP</sequence>
<accession>A0ABN9X663</accession>
<feature type="compositionally biased region" description="Low complexity" evidence="1">
    <location>
        <begin position="312"/>
        <end position="330"/>
    </location>
</feature>
<feature type="compositionally biased region" description="Low complexity" evidence="1">
    <location>
        <begin position="61"/>
        <end position="74"/>
    </location>
</feature>
<dbReference type="SUPFAM" id="SSF51045">
    <property type="entry name" value="WW domain"/>
    <property type="match status" value="1"/>
</dbReference>
<gene>
    <name evidence="3" type="ORF">PCOR1329_LOCUS73729</name>
</gene>
<evidence type="ECO:0000313" key="3">
    <source>
        <dbReference type="EMBL" id="CAK0894781.1"/>
    </source>
</evidence>
<dbReference type="SMART" id="SM00456">
    <property type="entry name" value="WW"/>
    <property type="match status" value="1"/>
</dbReference>